<comment type="caution">
    <text evidence="2">The sequence shown here is derived from an EMBL/GenBank/DDBJ whole genome shotgun (WGS) entry which is preliminary data.</text>
</comment>
<evidence type="ECO:0000313" key="2">
    <source>
        <dbReference type="EMBL" id="VEL21183.1"/>
    </source>
</evidence>
<dbReference type="EMBL" id="CAAALY010050000">
    <property type="protein sequence ID" value="VEL21183.1"/>
    <property type="molecule type" value="Genomic_DNA"/>
</dbReference>
<proteinExistence type="predicted"/>
<evidence type="ECO:0000313" key="3">
    <source>
        <dbReference type="Proteomes" id="UP000784294"/>
    </source>
</evidence>
<keyword evidence="3" id="KW-1185">Reference proteome</keyword>
<dbReference type="AlphaFoldDB" id="A0A448WVF5"/>
<dbReference type="Proteomes" id="UP000784294">
    <property type="component" value="Unassembled WGS sequence"/>
</dbReference>
<organism evidence="2 3">
    <name type="scientific">Protopolystoma xenopodis</name>
    <dbReference type="NCBI Taxonomy" id="117903"/>
    <lineage>
        <taxon>Eukaryota</taxon>
        <taxon>Metazoa</taxon>
        <taxon>Spiralia</taxon>
        <taxon>Lophotrochozoa</taxon>
        <taxon>Platyhelminthes</taxon>
        <taxon>Monogenea</taxon>
        <taxon>Polyopisthocotylea</taxon>
        <taxon>Polystomatidea</taxon>
        <taxon>Polystomatidae</taxon>
        <taxon>Protopolystoma</taxon>
    </lineage>
</organism>
<feature type="region of interest" description="Disordered" evidence="1">
    <location>
        <begin position="84"/>
        <end position="111"/>
    </location>
</feature>
<evidence type="ECO:0000256" key="1">
    <source>
        <dbReference type="SAM" id="MobiDB-lite"/>
    </source>
</evidence>
<gene>
    <name evidence="2" type="ORF">PXEA_LOCUS14623</name>
</gene>
<sequence>MAPGKRRVVSTRGQPGGQQFASVAECTRSFQCRPSRRAASAAVAYTRRGLSASLVASNAGKREHSSLCMTQTHSASFADTRFTPASTSTSISTSTSTSTSTSKLTSAPTSTSMSTAQASSCHLATATLLCPTGQSPNPRQAFSDCLESEYSRGVVDLAYGDFKNRPTAPVPEAYVGHQLPCPLLGQEAHSSPMTVSTRARQRWTPGGGLNCALEGLEVPRVASSLSGPPRGDNGWAQRLTFSAIRPTGRGAASTVPPGQTACKRGSGLAVSSSVSTSTSSSVSISAGPAAAGENMLGPASGFARVVFADGQAGLLPANSASNMTPEAGIGHVEVKKRPRRQQVSLLYIVKCNIFP</sequence>
<protein>
    <submittedName>
        <fullName evidence="2">Uncharacterized protein</fullName>
    </submittedName>
</protein>
<name>A0A448WVF5_9PLAT</name>
<reference evidence="2" key="1">
    <citation type="submission" date="2018-11" db="EMBL/GenBank/DDBJ databases">
        <authorList>
            <consortium name="Pathogen Informatics"/>
        </authorList>
    </citation>
    <scope>NUCLEOTIDE SEQUENCE</scope>
</reference>
<accession>A0A448WVF5</accession>